<proteinExistence type="predicted"/>
<reference evidence="5" key="1">
    <citation type="journal article" date="2023" name="Mol. Phylogenet. Evol.">
        <title>Genome-scale phylogeny and comparative genomics of the fungal order Sordariales.</title>
        <authorList>
            <person name="Hensen N."/>
            <person name="Bonometti L."/>
            <person name="Westerberg I."/>
            <person name="Brannstrom I.O."/>
            <person name="Guillou S."/>
            <person name="Cros-Aarteil S."/>
            <person name="Calhoun S."/>
            <person name="Haridas S."/>
            <person name="Kuo A."/>
            <person name="Mondo S."/>
            <person name="Pangilinan J."/>
            <person name="Riley R."/>
            <person name="LaButti K."/>
            <person name="Andreopoulos B."/>
            <person name="Lipzen A."/>
            <person name="Chen C."/>
            <person name="Yan M."/>
            <person name="Daum C."/>
            <person name="Ng V."/>
            <person name="Clum A."/>
            <person name="Steindorff A."/>
            <person name="Ohm R.A."/>
            <person name="Martin F."/>
            <person name="Silar P."/>
            <person name="Natvig D.O."/>
            <person name="Lalanne C."/>
            <person name="Gautier V."/>
            <person name="Ament-Velasquez S.L."/>
            <person name="Kruys A."/>
            <person name="Hutchinson M.I."/>
            <person name="Powell A.J."/>
            <person name="Barry K."/>
            <person name="Miller A.N."/>
            <person name="Grigoriev I.V."/>
            <person name="Debuchy R."/>
            <person name="Gladieux P."/>
            <person name="Hiltunen Thoren M."/>
            <person name="Johannesson H."/>
        </authorList>
    </citation>
    <scope>NUCLEOTIDE SEQUENCE</scope>
    <source>
        <strain evidence="5">PSN293</strain>
    </source>
</reference>
<feature type="signal peptide" evidence="4">
    <location>
        <begin position="1"/>
        <end position="20"/>
    </location>
</feature>
<keyword evidence="3" id="KW-1015">Disulfide bond</keyword>
<evidence type="ECO:0000256" key="1">
    <source>
        <dbReference type="ARBA" id="ARBA00022801"/>
    </source>
</evidence>
<accession>A0AAN6YJP9</accession>
<dbReference type="FunFam" id="3.40.50.1240:FF:000065">
    <property type="entry name" value="Similar to histidine acid phosphatase"/>
    <property type="match status" value="1"/>
</dbReference>
<dbReference type="GO" id="GO:0009277">
    <property type="term" value="C:fungal-type cell wall"/>
    <property type="evidence" value="ECO:0007669"/>
    <property type="project" value="TreeGrafter"/>
</dbReference>
<dbReference type="EMBL" id="MU858059">
    <property type="protein sequence ID" value="KAK4217437.1"/>
    <property type="molecule type" value="Genomic_DNA"/>
</dbReference>
<comment type="caution">
    <text evidence="5">The sequence shown here is derived from an EMBL/GenBank/DDBJ whole genome shotgun (WGS) entry which is preliminary data.</text>
</comment>
<feature type="disulfide bond" evidence="3">
    <location>
        <begin position="245"/>
        <end position="258"/>
    </location>
</feature>
<organism evidence="5 6">
    <name type="scientific">Rhypophila decipiens</name>
    <dbReference type="NCBI Taxonomy" id="261697"/>
    <lineage>
        <taxon>Eukaryota</taxon>
        <taxon>Fungi</taxon>
        <taxon>Dikarya</taxon>
        <taxon>Ascomycota</taxon>
        <taxon>Pezizomycotina</taxon>
        <taxon>Sordariomycetes</taxon>
        <taxon>Sordariomycetidae</taxon>
        <taxon>Sordariales</taxon>
        <taxon>Naviculisporaceae</taxon>
        <taxon>Rhypophila</taxon>
    </lineage>
</organism>
<dbReference type="Gene3D" id="3.40.50.1240">
    <property type="entry name" value="Phosphoglycerate mutase-like"/>
    <property type="match status" value="1"/>
</dbReference>
<gene>
    <name evidence="5" type="ORF">QBC37DRAFT_414514</name>
</gene>
<dbReference type="Pfam" id="PF00328">
    <property type="entry name" value="His_Phos_2"/>
    <property type="match status" value="1"/>
</dbReference>
<evidence type="ECO:0000313" key="6">
    <source>
        <dbReference type="Proteomes" id="UP001301769"/>
    </source>
</evidence>
<name>A0AAN6YJP9_9PEZI</name>
<feature type="disulfide bond" evidence="3">
    <location>
        <begin position="408"/>
        <end position="416"/>
    </location>
</feature>
<sequence length="480" mass="53401">MALTHLICVTSIWLQALASATKLYSTYSFNPLEHLGGIAPYFEPQDPPTSPSPPRGCKAVRAAYLSRHAAIYLNDFDYEEYIQPFIEKWENHTSIDWSKIPTLSFLADWSPPFSEAEQEILTRVGKLEATQLGVDLSFRYPELRLPRRIWTSSAERTFKSAQALVRGFELQDNTINVVSVDESKQSGANSLTPYKSCPGYSSSAGSDQSSHYLEKFTKPIMARLNALAPGFDFTADDVYGMMQLCGYESVTRGSSPFCSLDLFSPDEWLAWEYTEDIRYHYNVGYGSPVAGVFGLPWFNTSASLLMAANSSSTEDLYFSFTHRELPPAVLVAMGLFNNSAFGGTGDSINDTMPLDRINHRRAWKSSHILPFLSNIAIEKLQCEESHGFGDGEYYRVLVNGAPQELPDCADGPGTTCSREGFSSYVQARAGMFGGFSEKCGVDYDNSTDVLTIYTDQRFGNGTKVGKKRSMWGSDGHEQYE</sequence>
<dbReference type="InterPro" id="IPR029033">
    <property type="entry name" value="His_PPase_superfam"/>
</dbReference>
<keyword evidence="1" id="KW-0378">Hydrolase</keyword>
<dbReference type="SUPFAM" id="SSF53254">
    <property type="entry name" value="Phosphoglycerate mutase-like"/>
    <property type="match status" value="1"/>
</dbReference>
<reference evidence="5" key="2">
    <citation type="submission" date="2023-05" db="EMBL/GenBank/DDBJ databases">
        <authorList>
            <consortium name="Lawrence Berkeley National Laboratory"/>
            <person name="Steindorff A."/>
            <person name="Hensen N."/>
            <person name="Bonometti L."/>
            <person name="Westerberg I."/>
            <person name="Brannstrom I.O."/>
            <person name="Guillou S."/>
            <person name="Cros-Aarteil S."/>
            <person name="Calhoun S."/>
            <person name="Haridas S."/>
            <person name="Kuo A."/>
            <person name="Mondo S."/>
            <person name="Pangilinan J."/>
            <person name="Riley R."/>
            <person name="Labutti K."/>
            <person name="Andreopoulos B."/>
            <person name="Lipzen A."/>
            <person name="Chen C."/>
            <person name="Yanf M."/>
            <person name="Daum C."/>
            <person name="Ng V."/>
            <person name="Clum A."/>
            <person name="Ohm R."/>
            <person name="Martin F."/>
            <person name="Silar P."/>
            <person name="Natvig D."/>
            <person name="Lalanne C."/>
            <person name="Gautier V."/>
            <person name="Ament-Velasquez S.L."/>
            <person name="Kruys A."/>
            <person name="Hutchinson M.I."/>
            <person name="Powell A.J."/>
            <person name="Barry K."/>
            <person name="Miller A.N."/>
            <person name="Grigoriev I.V."/>
            <person name="Debuchy R."/>
            <person name="Gladieux P."/>
            <person name="Thoren M.H."/>
            <person name="Johannesson H."/>
        </authorList>
    </citation>
    <scope>NUCLEOTIDE SEQUENCE</scope>
    <source>
        <strain evidence="5">PSN293</strain>
    </source>
</reference>
<protein>
    <submittedName>
        <fullName evidence="5">Histidine acid protein</fullName>
    </submittedName>
</protein>
<dbReference type="PANTHER" id="PTHR20963:SF14">
    <property type="entry name" value="ACID PHOSPHATASE, PUTATIVE-RELATED"/>
    <property type="match status" value="1"/>
</dbReference>
<evidence type="ECO:0000256" key="4">
    <source>
        <dbReference type="SAM" id="SignalP"/>
    </source>
</evidence>
<evidence type="ECO:0000313" key="5">
    <source>
        <dbReference type="EMBL" id="KAK4217437.1"/>
    </source>
</evidence>
<dbReference type="PIRSF" id="PIRSF000894">
    <property type="entry name" value="Acid_phosphatase"/>
    <property type="match status" value="1"/>
</dbReference>
<dbReference type="PANTHER" id="PTHR20963">
    <property type="entry name" value="MULTIPLE INOSITOL POLYPHOSPHATE PHOSPHATASE-RELATED"/>
    <property type="match status" value="1"/>
</dbReference>
<dbReference type="InterPro" id="IPR000560">
    <property type="entry name" value="His_Pase_clade-2"/>
</dbReference>
<keyword evidence="2" id="KW-0325">Glycoprotein</keyword>
<feature type="disulfide bond" evidence="3">
    <location>
        <begin position="57"/>
        <end position="382"/>
    </location>
</feature>
<evidence type="ECO:0000256" key="2">
    <source>
        <dbReference type="ARBA" id="ARBA00023180"/>
    </source>
</evidence>
<evidence type="ECO:0000256" key="3">
    <source>
        <dbReference type="PIRSR" id="PIRSR000894-2"/>
    </source>
</evidence>
<keyword evidence="4" id="KW-0732">Signal</keyword>
<feature type="chain" id="PRO_5042987639" evidence="4">
    <location>
        <begin position="21"/>
        <end position="480"/>
    </location>
</feature>
<dbReference type="AlphaFoldDB" id="A0AAN6YJP9"/>
<dbReference type="GO" id="GO:0003993">
    <property type="term" value="F:acid phosphatase activity"/>
    <property type="evidence" value="ECO:0007669"/>
    <property type="project" value="TreeGrafter"/>
</dbReference>
<keyword evidence="6" id="KW-1185">Reference proteome</keyword>
<dbReference type="InterPro" id="IPR016274">
    <property type="entry name" value="Histidine_acid_Pase_euk"/>
</dbReference>
<dbReference type="Proteomes" id="UP001301769">
    <property type="component" value="Unassembled WGS sequence"/>
</dbReference>
<dbReference type="CDD" id="cd07061">
    <property type="entry name" value="HP_HAP_like"/>
    <property type="match status" value="1"/>
</dbReference>